<name>A0AAD4EHU4_9AGAM</name>
<dbReference type="RefSeq" id="XP_041230859.1">
    <property type="nucleotide sequence ID" value="XM_041363605.1"/>
</dbReference>
<proteinExistence type="predicted"/>
<feature type="region of interest" description="Disordered" evidence="1">
    <location>
        <begin position="963"/>
        <end position="997"/>
    </location>
</feature>
<dbReference type="GeneID" id="64657903"/>
<comment type="caution">
    <text evidence="2">The sequence shown here is derived from an EMBL/GenBank/DDBJ whole genome shotgun (WGS) entry which is preliminary data.</text>
</comment>
<feature type="region of interest" description="Disordered" evidence="1">
    <location>
        <begin position="90"/>
        <end position="109"/>
    </location>
</feature>
<feature type="region of interest" description="Disordered" evidence="1">
    <location>
        <begin position="741"/>
        <end position="831"/>
    </location>
</feature>
<evidence type="ECO:0000256" key="1">
    <source>
        <dbReference type="SAM" id="MobiDB-lite"/>
    </source>
</evidence>
<feature type="compositionally biased region" description="Polar residues" evidence="1">
    <location>
        <begin position="604"/>
        <end position="614"/>
    </location>
</feature>
<feature type="compositionally biased region" description="Basic and acidic residues" evidence="1">
    <location>
        <begin position="74"/>
        <end position="83"/>
    </location>
</feature>
<feature type="compositionally biased region" description="Polar residues" evidence="1">
    <location>
        <begin position="710"/>
        <end position="719"/>
    </location>
</feature>
<feature type="compositionally biased region" description="Pro residues" evidence="1">
    <location>
        <begin position="591"/>
        <end position="600"/>
    </location>
</feature>
<feature type="region of interest" description="Disordered" evidence="1">
    <location>
        <begin position="641"/>
        <end position="667"/>
    </location>
</feature>
<feature type="compositionally biased region" description="Low complexity" evidence="1">
    <location>
        <begin position="213"/>
        <end position="238"/>
    </location>
</feature>
<sequence>MFCRSGLCCPRNGSGTLSWTNEPATKPMQEPSSSKFPGTSRSNSLASTISSSGASLSRRSRTTRKRTRTIITESRPDDTHAEEDQVLDISAANSAEPFPSPVKTDSSERVLSPVTTRFETTISPVSSPANWQPHLERSRGTFGGVGSDLRVVMKHDGPSAPADSQPGSKSLAGFTSTIPIKGKGRGNKAMLTSPPSAFRPNPTDSDHVRSSVRDSLLTQQSSTSSSLYPLTTSIGTESPPSPLSPTTHDHGVVIPVLDIDEPMRVQEFNADDVSYRLQLLVKNNYFLPPAHSKPRPADFAPYTNTSKKATTPAFLDYFRVGKSKSKPASPDSFDGSPMLRVTSDSTTVSGYIPRGAPQTFRSPKNVQHLARVVVVREQMDDLVAAAKQAEIDLKGRDVPPDRDRGMRKPKVDVFDGIIDPTEAVDVPPPSANYTLALQASALHGLGIEDSVGAAVLAERLPPAGSPGHSISLDPREDAWRKALLHQAVGHSLNNSTVTSVVSLSTAPSTPTRSPHHLRSSESLYQRALINPRKMLDKKILENPIVDHLEEPEPPTHTVGAPSDRDLVARLPARENVRLSSYTPLRAETPVPQTPLAPPPRRQLGDTQYSHSQTHLPAGSTELRRTLRKSCSSPMLSDFYESRRTSSMMSPPLLPSLSVSPPPSHRMSRMTALTGFSRFTDDSTAFDDIRSRPSLAISVPATDGGRRPSFSEYSQPSPTASAFRDRWSNGYYSQNFQSLPIDPLSHSRDSSMSPPASIPRFSTMSPPPRPSSSIVGIALSPPPHRSGNNTNQPRPSRLHEALSLNNSSSSQGTFHSFKSFSPMPSNSGTQSHLPLPLEINVSIDSFASGIHSAPPPSSPATFFDHIQNHPNAMDDLDDSEDSRSDMDQDMTVYRDPETSPHPSLVHSSNRSSPNIARNELHSQGSPTERHKPVSNILQKTPYFTDVKASPNSLTHLTLTQHSQEHLTVDASAPQQPDTSGSENVRRWQKEQQALAESSKRLDGMLIQHMEAEKDTLRRIAQTAKVPKS</sequence>
<feature type="compositionally biased region" description="Polar residues" evidence="1">
    <location>
        <begin position="802"/>
        <end position="831"/>
    </location>
</feature>
<evidence type="ECO:0000313" key="3">
    <source>
        <dbReference type="Proteomes" id="UP001195769"/>
    </source>
</evidence>
<feature type="region of interest" description="Disordered" evidence="1">
    <location>
        <begin position="14"/>
        <end position="83"/>
    </location>
</feature>
<feature type="region of interest" description="Disordered" evidence="1">
    <location>
        <begin position="578"/>
        <end position="627"/>
    </location>
</feature>
<dbReference type="EMBL" id="JABBWK010000007">
    <property type="protein sequence ID" value="KAG1905284.1"/>
    <property type="molecule type" value="Genomic_DNA"/>
</dbReference>
<feature type="compositionally biased region" description="Low complexity" evidence="1">
    <location>
        <begin position="39"/>
        <end position="57"/>
    </location>
</feature>
<feature type="compositionally biased region" description="Polar residues" evidence="1">
    <location>
        <begin position="971"/>
        <end position="981"/>
    </location>
</feature>
<reference evidence="2" key="1">
    <citation type="journal article" date="2020" name="New Phytol.">
        <title>Comparative genomics reveals dynamic genome evolution in host specialist ectomycorrhizal fungi.</title>
        <authorList>
            <person name="Lofgren L.A."/>
            <person name="Nguyen N.H."/>
            <person name="Vilgalys R."/>
            <person name="Ruytinx J."/>
            <person name="Liao H.L."/>
            <person name="Branco S."/>
            <person name="Kuo A."/>
            <person name="LaButti K."/>
            <person name="Lipzen A."/>
            <person name="Andreopoulos W."/>
            <person name="Pangilinan J."/>
            <person name="Riley R."/>
            <person name="Hundley H."/>
            <person name="Na H."/>
            <person name="Barry K."/>
            <person name="Grigoriev I.V."/>
            <person name="Stajich J.E."/>
            <person name="Kennedy P.G."/>
        </authorList>
    </citation>
    <scope>NUCLEOTIDE SEQUENCE</scope>
    <source>
        <strain evidence="2">FC203</strain>
    </source>
</reference>
<feature type="region of interest" description="Disordered" evidence="1">
    <location>
        <begin position="696"/>
        <end position="720"/>
    </location>
</feature>
<feature type="region of interest" description="Disordered" evidence="1">
    <location>
        <begin position="847"/>
        <end position="934"/>
    </location>
</feature>
<feature type="compositionally biased region" description="Basic residues" evidence="1">
    <location>
        <begin position="58"/>
        <end position="68"/>
    </location>
</feature>
<feature type="compositionally biased region" description="Polar residues" evidence="1">
    <location>
        <begin position="165"/>
        <end position="178"/>
    </location>
</feature>
<feature type="compositionally biased region" description="Basic and acidic residues" evidence="1">
    <location>
        <begin position="880"/>
        <end position="897"/>
    </location>
</feature>
<accession>A0AAD4EHU4</accession>
<evidence type="ECO:0000313" key="2">
    <source>
        <dbReference type="EMBL" id="KAG1905284.1"/>
    </source>
</evidence>
<organism evidence="2 3">
    <name type="scientific">Suillus fuscotomentosus</name>
    <dbReference type="NCBI Taxonomy" id="1912939"/>
    <lineage>
        <taxon>Eukaryota</taxon>
        <taxon>Fungi</taxon>
        <taxon>Dikarya</taxon>
        <taxon>Basidiomycota</taxon>
        <taxon>Agaricomycotina</taxon>
        <taxon>Agaricomycetes</taxon>
        <taxon>Agaricomycetidae</taxon>
        <taxon>Boletales</taxon>
        <taxon>Suillineae</taxon>
        <taxon>Suillaceae</taxon>
        <taxon>Suillus</taxon>
    </lineage>
</organism>
<gene>
    <name evidence="2" type="ORF">F5891DRAFT_1102727</name>
</gene>
<protein>
    <submittedName>
        <fullName evidence="2">Uncharacterized protein</fullName>
    </submittedName>
</protein>
<dbReference type="AlphaFoldDB" id="A0AAD4EHU4"/>
<feature type="compositionally biased region" description="Polar residues" evidence="1">
    <location>
        <begin position="14"/>
        <end position="23"/>
    </location>
</feature>
<feature type="compositionally biased region" description="Low complexity" evidence="1">
    <location>
        <begin position="645"/>
        <end position="658"/>
    </location>
</feature>
<feature type="compositionally biased region" description="Polar residues" evidence="1">
    <location>
        <begin position="904"/>
        <end position="925"/>
    </location>
</feature>
<dbReference type="Proteomes" id="UP001195769">
    <property type="component" value="Unassembled WGS sequence"/>
</dbReference>
<keyword evidence="3" id="KW-1185">Reference proteome</keyword>
<feature type="region of interest" description="Disordered" evidence="1">
    <location>
        <begin position="155"/>
        <end position="248"/>
    </location>
</feature>